<evidence type="ECO:0000313" key="2">
    <source>
        <dbReference type="EMBL" id="MEM5499867.1"/>
    </source>
</evidence>
<protein>
    <submittedName>
        <fullName evidence="2">DUF4932 domain-containing protein</fullName>
    </submittedName>
</protein>
<gene>
    <name evidence="2" type="ORF">WNY77_20835</name>
</gene>
<keyword evidence="3" id="KW-1185">Reference proteome</keyword>
<evidence type="ECO:0000256" key="1">
    <source>
        <dbReference type="SAM" id="SignalP"/>
    </source>
</evidence>
<dbReference type="Proteomes" id="UP001461163">
    <property type="component" value="Unassembled WGS sequence"/>
</dbReference>
<proteinExistence type="predicted"/>
<sequence>MKHALFALAIFIGLRAHAAEHYIALEKPEFELITDRFFSQALNFNSLAETKKVNLTYWGSIPQVEIIYNASSLLVRAQENELQRVHLQLEQKVKTIVFNMQTQPADYDQEYIQMHEGKVSIETPEVYELNNIVLALADKYHQTHYRMHSKGRYYADVLTWFSPFKNHPIFRTLNEINYYSLVENGPAYTFDGDTIARSAEYKGFRADDAIEDNKALLEDFARKSDFRKFYQQHRGYYSQLSEVFELGAQPKTIWQWLESHFPARYQSYRIFFSPLGPGNNSSRMFDDNDFKESIMFVSAPNRYESEHEASSIQWMKFTRSFFTEIDHTYVNPISDQYIDDINAAFIDLAPWYKGGGYNKPYLVFNEYMTWSIFSLYAREHYSAEDYAFSKSYIEHFMVEKRGFYKFKGFNEELIRLYINRPNDDKITDLYPKMISWIRNNVDH</sequence>
<name>A0ABU9T152_9ALTE</name>
<accession>A0ABU9T152</accession>
<dbReference type="EMBL" id="JBBMQS010000021">
    <property type="protein sequence ID" value="MEM5499867.1"/>
    <property type="molecule type" value="Genomic_DNA"/>
</dbReference>
<feature type="signal peptide" evidence="1">
    <location>
        <begin position="1"/>
        <end position="18"/>
    </location>
</feature>
<comment type="caution">
    <text evidence="2">The sequence shown here is derived from an EMBL/GenBank/DDBJ whole genome shotgun (WGS) entry which is preliminary data.</text>
</comment>
<keyword evidence="1" id="KW-0732">Signal</keyword>
<organism evidence="2 3">
    <name type="scientific">Paraglaciecola mesophila</name>
    <dbReference type="NCBI Taxonomy" id="197222"/>
    <lineage>
        <taxon>Bacteria</taxon>
        <taxon>Pseudomonadati</taxon>
        <taxon>Pseudomonadota</taxon>
        <taxon>Gammaproteobacteria</taxon>
        <taxon>Alteromonadales</taxon>
        <taxon>Alteromonadaceae</taxon>
        <taxon>Paraglaciecola</taxon>
    </lineage>
</organism>
<dbReference type="RefSeq" id="WP_342882843.1">
    <property type="nucleotide sequence ID" value="NZ_JBBMQS010000021.1"/>
</dbReference>
<evidence type="ECO:0000313" key="3">
    <source>
        <dbReference type="Proteomes" id="UP001461163"/>
    </source>
</evidence>
<feature type="chain" id="PRO_5047496783" evidence="1">
    <location>
        <begin position="19"/>
        <end position="443"/>
    </location>
</feature>
<reference evidence="2 3" key="1">
    <citation type="submission" date="2024-03" db="EMBL/GenBank/DDBJ databases">
        <title>Community enrichment and isolation of bacterial strains for fucoidan degradation.</title>
        <authorList>
            <person name="Sichert A."/>
        </authorList>
    </citation>
    <scope>NUCLEOTIDE SEQUENCE [LARGE SCALE GENOMIC DNA]</scope>
    <source>
        <strain evidence="2 3">AS12</strain>
    </source>
</reference>